<reference evidence="3 4" key="1">
    <citation type="journal article" date="2023" name="Commun. Biol.">
        <title>Genome analysis of Parmales, the sister group of diatoms, reveals the evolutionary specialization of diatoms from phago-mixotrophs to photoautotrophs.</title>
        <authorList>
            <person name="Ban H."/>
            <person name="Sato S."/>
            <person name="Yoshikawa S."/>
            <person name="Yamada K."/>
            <person name="Nakamura Y."/>
            <person name="Ichinomiya M."/>
            <person name="Sato N."/>
            <person name="Blanc-Mathieu R."/>
            <person name="Endo H."/>
            <person name="Kuwata A."/>
            <person name="Ogata H."/>
        </authorList>
    </citation>
    <scope>NUCLEOTIDE SEQUENCE [LARGE SCALE GENOMIC DNA]</scope>
</reference>
<dbReference type="PANTHER" id="PTHR21600:SF44">
    <property type="entry name" value="RIBOSOMAL LARGE SUBUNIT PSEUDOURIDINE SYNTHASE D"/>
    <property type="match status" value="1"/>
</dbReference>
<protein>
    <recommendedName>
        <fullName evidence="2">Pseudouridine synthase RsuA/RluA-like domain-containing protein</fullName>
    </recommendedName>
</protein>
<dbReference type="EMBL" id="BRYB01002706">
    <property type="protein sequence ID" value="GMI24298.1"/>
    <property type="molecule type" value="Genomic_DNA"/>
</dbReference>
<comment type="similarity">
    <text evidence="1">Belongs to the pseudouridine synthase RluA family.</text>
</comment>
<dbReference type="PANTHER" id="PTHR21600">
    <property type="entry name" value="MITOCHONDRIAL RNA PSEUDOURIDINE SYNTHASE"/>
    <property type="match status" value="1"/>
</dbReference>
<dbReference type="InterPro" id="IPR050188">
    <property type="entry name" value="RluA_PseudoU_synthase"/>
</dbReference>
<name>A0ABQ6MDE5_9STRA</name>
<evidence type="ECO:0000313" key="4">
    <source>
        <dbReference type="Proteomes" id="UP001165060"/>
    </source>
</evidence>
<evidence type="ECO:0000256" key="1">
    <source>
        <dbReference type="ARBA" id="ARBA00010876"/>
    </source>
</evidence>
<evidence type="ECO:0000259" key="2">
    <source>
        <dbReference type="Pfam" id="PF00849"/>
    </source>
</evidence>
<dbReference type="Pfam" id="PF00849">
    <property type="entry name" value="PseudoU_synth_2"/>
    <property type="match status" value="1"/>
</dbReference>
<proteinExistence type="inferred from homology"/>
<feature type="domain" description="Pseudouridine synthase RsuA/RluA-like" evidence="2">
    <location>
        <begin position="11"/>
        <end position="52"/>
    </location>
</feature>
<gene>
    <name evidence="3" type="ORF">TeGR_g9381</name>
</gene>
<accession>A0ABQ6MDE5</accession>
<organism evidence="3 4">
    <name type="scientific">Tetraparma gracilis</name>
    <dbReference type="NCBI Taxonomy" id="2962635"/>
    <lineage>
        <taxon>Eukaryota</taxon>
        <taxon>Sar</taxon>
        <taxon>Stramenopiles</taxon>
        <taxon>Ochrophyta</taxon>
        <taxon>Bolidophyceae</taxon>
        <taxon>Parmales</taxon>
        <taxon>Triparmaceae</taxon>
        <taxon>Tetraparma</taxon>
    </lineage>
</organism>
<dbReference type="Proteomes" id="UP001165060">
    <property type="component" value="Unassembled WGS sequence"/>
</dbReference>
<dbReference type="CDD" id="cd02869">
    <property type="entry name" value="PseudoU_synth_RluA_like"/>
    <property type="match status" value="1"/>
</dbReference>
<feature type="non-terminal residue" evidence="3">
    <location>
        <position position="1"/>
    </location>
</feature>
<evidence type="ECO:0000313" key="3">
    <source>
        <dbReference type="EMBL" id="GMI24298.1"/>
    </source>
</evidence>
<comment type="caution">
    <text evidence="3">The sequence shown here is derived from an EMBL/GenBank/DDBJ whole genome shotgun (WGS) entry which is preliminary data.</text>
</comment>
<dbReference type="Gene3D" id="3.30.2350.10">
    <property type="entry name" value="Pseudouridine synthase"/>
    <property type="match status" value="1"/>
</dbReference>
<sequence>YRVTPEIHTGANRGKQAISHVTPLLHDKTSSTTLFRVKILTGRTHQIRVHLSNLGCPVAGDDVYGSAKPGNRLMLHAHRLEIDDPEGGGAGAGEAGRRVVQGPLPEDFCKAIKVMPGGAEMLEQLAGDSSSA</sequence>
<keyword evidence="4" id="KW-1185">Reference proteome</keyword>
<dbReference type="InterPro" id="IPR020103">
    <property type="entry name" value="PsdUridine_synth_cat_dom_sf"/>
</dbReference>
<dbReference type="InterPro" id="IPR006145">
    <property type="entry name" value="PsdUridine_synth_RsuA/RluA"/>
</dbReference>
<dbReference type="SUPFAM" id="SSF55120">
    <property type="entry name" value="Pseudouridine synthase"/>
    <property type="match status" value="1"/>
</dbReference>